<dbReference type="GO" id="GO:0031124">
    <property type="term" value="P:mRNA 3'-end processing"/>
    <property type="evidence" value="ECO:0007669"/>
    <property type="project" value="InterPro"/>
</dbReference>
<dbReference type="SUPFAM" id="SSF48464">
    <property type="entry name" value="ENTH/VHS domain"/>
    <property type="match status" value="1"/>
</dbReference>
<feature type="compositionally biased region" description="Basic and acidic residues" evidence="2">
    <location>
        <begin position="1197"/>
        <end position="1225"/>
    </location>
</feature>
<dbReference type="PROSITE" id="PS51391">
    <property type="entry name" value="CID"/>
    <property type="match status" value="1"/>
</dbReference>
<dbReference type="PANTHER" id="PTHR15921:SF3">
    <property type="entry name" value="PRE-MRNA CLEAVAGE COMPLEX 2 PROTEIN PCF11"/>
    <property type="match status" value="1"/>
</dbReference>
<feature type="compositionally biased region" description="Basic and acidic residues" evidence="2">
    <location>
        <begin position="249"/>
        <end position="258"/>
    </location>
</feature>
<dbReference type="GO" id="GO:0005737">
    <property type="term" value="C:cytoplasm"/>
    <property type="evidence" value="ECO:0007669"/>
    <property type="project" value="TreeGrafter"/>
</dbReference>
<accession>A0AAV2BP68</accession>
<feature type="compositionally biased region" description="Basic and acidic residues" evidence="2">
    <location>
        <begin position="986"/>
        <end position="995"/>
    </location>
</feature>
<feature type="compositionally biased region" description="Basic and acidic residues" evidence="2">
    <location>
        <begin position="336"/>
        <end position="355"/>
    </location>
</feature>
<dbReference type="GO" id="GO:0005849">
    <property type="term" value="C:mRNA cleavage factor complex"/>
    <property type="evidence" value="ECO:0007669"/>
    <property type="project" value="TreeGrafter"/>
</dbReference>
<feature type="compositionally biased region" description="Basic and acidic residues" evidence="2">
    <location>
        <begin position="1236"/>
        <end position="1262"/>
    </location>
</feature>
<dbReference type="GO" id="GO:0003729">
    <property type="term" value="F:mRNA binding"/>
    <property type="evidence" value="ECO:0007669"/>
    <property type="project" value="InterPro"/>
</dbReference>
<sequence length="1363" mass="153589">MSESVVEEYRASLQDLNFNSKPHINMLTMLAEENNQYAPLIVDTIANHIKTVQSDLKLPSLYLVDSIMKNLGGHYIALFSKHVVSLFTTVFSKVDEATRSALYKLRQTWNEILSKNTLYEIDCQVNAIDPAWPITAKVPVAVKVPVGNSAPTKNAIHVNPKFLGGPAAQVPQPSRNQAKPVSMKKNQNIAKDPEKDKMVELKKEQAEMLRMIEEKKMQLKALTQKKLEMAAKQKKKSAVGAVAIPQPNSEDKPLNHRDPRLKKNVLAPQTVVESAKNTIPLQSVVVVPKLPIESSANQIESEVSKTNRKVSPRPEVQNTTNEAHHSVTKVDQGPKTSKDSNKNECSERIPKENNTRKTVPSGEHVNNRNAKFQNKKHPLSPEKKTMPSKIFCKDSLNKKRSVHSTRLHPENTGPAIKKGKFEATKVKIEPGTESHISTYTDDPILGVHNKEMHPPDQRLTDSYQGNRDMDYRHHPRNANILKNKPWAQQQGRRMNSRRTPNTFFSRDGNKDNMHVSDQKYPPIKIEPDESLMRNKEFRRIDNLDKPQNASEVDASRITVKKEIPDQGYNSKPILSHERLQPPQQPRTFMLDGKNRKLYFVNNRCFTIMDNNEPREITFSGGPRNVYVEGLPKPLILGFDGRPLEFETDGKRNIIHFGAPSREVYVNDYPYEAYFGGQSFTATLEDKKEHRIRIDGPPPQVIIGEKPAYDLYEIYNRDKRISPIPPSMDSNLNNKGPESSVLQDVDMRSKPSHLMKSSIMPESMKDVDWRRVPLVEGSKIPWNMPQDVPVASNVNYSSQTGISTSHWDNGSSKGILSDTSAMERNNNVPWPHPTYRGEMMPIGDRPLIDQPLPVNTQAQAIPPNSSWELKPQTSLPPPPAIPPSLSNLSLPPNLPNLSSVSTSMPQMPNVSVPPPNWNPLPPPPMFTGSLPDALKSTSLSTTITSSTTNILPESMTATTAVPLPTLPINVETIYEKLVAAGIITEKPKESADKVPESTESNEDTTTEKKETVTEEEEIPEPEILLTPKSLRQFRPSIIAALYKGAQCATCGMRFKEIQSEQYSRHLDWHFRMNRREKDGAKKAYSRRLFYEIKDWIQFNEIEEAEERTPSYFELQADGDMAKNDEKEKIQSVPASECETEKCSVCGEQFQLFWVEEEEEWHLKHAVSHDGEAYHPMCYEDFKKATELAKKRAEEEAAELAKKQAEEEAAELAKKQAEEAAAKEEVKAAPSEETSLVEAKEEKPDEDDKKETPIEIEMEQKTEPESNASDEGTKSAEEKSGDDKFATTLEEPASEAMEVDAVEQEAPEIEQPVEEVRPEKTVVSSSDSELDSFEDEFRPPTPDPRFDVQPPIMKGTELSALCTIM</sequence>
<evidence type="ECO:0000256" key="1">
    <source>
        <dbReference type="SAM" id="Coils"/>
    </source>
</evidence>
<evidence type="ECO:0000259" key="3">
    <source>
        <dbReference type="PROSITE" id="PS51391"/>
    </source>
</evidence>
<dbReference type="Proteomes" id="UP001497382">
    <property type="component" value="Unassembled WGS sequence"/>
</dbReference>
<dbReference type="InterPro" id="IPR006569">
    <property type="entry name" value="CID_dom"/>
</dbReference>
<feature type="compositionally biased region" description="Basic and acidic residues" evidence="2">
    <location>
        <begin position="507"/>
        <end position="517"/>
    </location>
</feature>
<dbReference type="Gene3D" id="1.25.40.90">
    <property type="match status" value="1"/>
</dbReference>
<dbReference type="InterPro" id="IPR045154">
    <property type="entry name" value="PCF11-like"/>
</dbReference>
<comment type="caution">
    <text evidence="4">The sequence shown here is derived from an EMBL/GenBank/DDBJ whole genome shotgun (WGS) entry which is preliminary data.</text>
</comment>
<dbReference type="SMART" id="SM00582">
    <property type="entry name" value="RPR"/>
    <property type="match status" value="1"/>
</dbReference>
<protein>
    <recommendedName>
        <fullName evidence="3">CID domain-containing protein</fullName>
    </recommendedName>
</protein>
<feature type="region of interest" description="Disordered" evidence="2">
    <location>
        <begin position="486"/>
        <end position="521"/>
    </location>
</feature>
<dbReference type="CDD" id="cd16982">
    <property type="entry name" value="CID_Pcf11"/>
    <property type="match status" value="1"/>
</dbReference>
<name>A0AAV2BP68_9ARAC</name>
<feature type="coiled-coil region" evidence="1">
    <location>
        <begin position="198"/>
        <end position="232"/>
    </location>
</feature>
<feature type="compositionally biased region" description="Basic and acidic residues" evidence="2">
    <location>
        <begin position="1269"/>
        <end position="1283"/>
    </location>
</feature>
<dbReference type="GO" id="GO:0000993">
    <property type="term" value="F:RNA polymerase II complex binding"/>
    <property type="evidence" value="ECO:0007669"/>
    <property type="project" value="InterPro"/>
</dbReference>
<dbReference type="PANTHER" id="PTHR15921">
    <property type="entry name" value="PRE-MRNA CLEAVAGE COMPLEX II"/>
    <property type="match status" value="1"/>
</dbReference>
<dbReference type="EMBL" id="CAXIEN010000453">
    <property type="protein sequence ID" value="CAL1298075.1"/>
    <property type="molecule type" value="Genomic_DNA"/>
</dbReference>
<dbReference type="InterPro" id="IPR008942">
    <property type="entry name" value="ENTH_VHS"/>
</dbReference>
<gene>
    <name evidence="4" type="ORF">LARSCL_LOCUS20685</name>
</gene>
<keyword evidence="1" id="KW-0175">Coiled coil</keyword>
<feature type="region of interest" description="Disordered" evidence="2">
    <location>
        <begin position="855"/>
        <end position="883"/>
    </location>
</feature>
<evidence type="ECO:0000313" key="5">
    <source>
        <dbReference type="Proteomes" id="UP001497382"/>
    </source>
</evidence>
<dbReference type="InterPro" id="IPR047415">
    <property type="entry name" value="Pcf11_CID"/>
</dbReference>
<evidence type="ECO:0000256" key="2">
    <source>
        <dbReference type="SAM" id="MobiDB-lite"/>
    </source>
</evidence>
<feature type="region of interest" description="Disordered" evidence="2">
    <location>
        <begin position="1197"/>
        <end position="1350"/>
    </location>
</feature>
<feature type="region of interest" description="Disordered" evidence="2">
    <location>
        <begin position="297"/>
        <end position="416"/>
    </location>
</feature>
<dbReference type="Pfam" id="PF04818">
    <property type="entry name" value="CID"/>
    <property type="match status" value="1"/>
</dbReference>
<feature type="domain" description="CID" evidence="3">
    <location>
        <begin position="1"/>
        <end position="129"/>
    </location>
</feature>
<proteinExistence type="predicted"/>
<reference evidence="4 5" key="1">
    <citation type="submission" date="2024-04" db="EMBL/GenBank/DDBJ databases">
        <authorList>
            <person name="Rising A."/>
            <person name="Reimegard J."/>
            <person name="Sonavane S."/>
            <person name="Akerstrom W."/>
            <person name="Nylinder S."/>
            <person name="Hedman E."/>
            <person name="Kallberg Y."/>
        </authorList>
    </citation>
    <scope>NUCLEOTIDE SEQUENCE [LARGE SCALE GENOMIC DNA]</scope>
</reference>
<feature type="region of interest" description="Disordered" evidence="2">
    <location>
        <begin position="236"/>
        <end position="261"/>
    </location>
</feature>
<keyword evidence="5" id="KW-1185">Reference proteome</keyword>
<evidence type="ECO:0000313" key="4">
    <source>
        <dbReference type="EMBL" id="CAL1298075.1"/>
    </source>
</evidence>
<dbReference type="GO" id="GO:0006369">
    <property type="term" value="P:termination of RNA polymerase II transcription"/>
    <property type="evidence" value="ECO:0007669"/>
    <property type="project" value="InterPro"/>
</dbReference>
<feature type="compositionally biased region" description="Polar residues" evidence="2">
    <location>
        <begin position="486"/>
        <end position="504"/>
    </location>
</feature>
<feature type="compositionally biased region" description="Basic and acidic residues" evidence="2">
    <location>
        <begin position="379"/>
        <end position="397"/>
    </location>
</feature>
<feature type="compositionally biased region" description="Polar residues" evidence="2">
    <location>
        <begin position="855"/>
        <end position="872"/>
    </location>
</feature>
<feature type="region of interest" description="Disordered" evidence="2">
    <location>
        <begin position="986"/>
        <end position="1020"/>
    </location>
</feature>
<organism evidence="4 5">
    <name type="scientific">Larinioides sclopetarius</name>
    <dbReference type="NCBI Taxonomy" id="280406"/>
    <lineage>
        <taxon>Eukaryota</taxon>
        <taxon>Metazoa</taxon>
        <taxon>Ecdysozoa</taxon>
        <taxon>Arthropoda</taxon>
        <taxon>Chelicerata</taxon>
        <taxon>Arachnida</taxon>
        <taxon>Araneae</taxon>
        <taxon>Araneomorphae</taxon>
        <taxon>Entelegynae</taxon>
        <taxon>Araneoidea</taxon>
        <taxon>Araneidae</taxon>
        <taxon>Larinioides</taxon>
    </lineage>
</organism>
<feature type="compositionally biased region" description="Acidic residues" evidence="2">
    <location>
        <begin position="1295"/>
        <end position="1311"/>
    </location>
</feature>